<dbReference type="PANTHER" id="PTHR22777">
    <property type="entry name" value="HEMOLYSIN-RELATED"/>
    <property type="match status" value="1"/>
</dbReference>
<feature type="domain" description="CBS" evidence="12">
    <location>
        <begin position="277"/>
        <end position="337"/>
    </location>
</feature>
<accession>A0ABU0F9I0</accession>
<keyword evidence="8 10" id="KW-0472">Membrane</keyword>
<keyword evidence="4 10" id="KW-0812">Transmembrane</keyword>
<dbReference type="PROSITE" id="PS51371">
    <property type="entry name" value="CBS"/>
    <property type="match status" value="2"/>
</dbReference>
<dbReference type="Gene3D" id="3.30.465.10">
    <property type="match status" value="1"/>
</dbReference>
<dbReference type="SUPFAM" id="SSF56176">
    <property type="entry name" value="FAD-binding/transporter-associated domain-like"/>
    <property type="match status" value="1"/>
</dbReference>
<dbReference type="Gene3D" id="3.10.580.10">
    <property type="entry name" value="CBS-domain"/>
    <property type="match status" value="1"/>
</dbReference>
<evidence type="ECO:0000313" key="14">
    <source>
        <dbReference type="EMBL" id="MDQ0390738.1"/>
    </source>
</evidence>
<dbReference type="Proteomes" id="UP001237448">
    <property type="component" value="Unassembled WGS sequence"/>
</dbReference>
<dbReference type="RefSeq" id="WP_307422111.1">
    <property type="nucleotide sequence ID" value="NZ_JAUSVK010000001.1"/>
</dbReference>
<keyword evidence="3" id="KW-1003">Cell membrane</keyword>
<dbReference type="SMART" id="SM00116">
    <property type="entry name" value="CBS"/>
    <property type="match status" value="2"/>
</dbReference>
<dbReference type="InterPro" id="IPR016169">
    <property type="entry name" value="FAD-bd_PCMH_sub2"/>
</dbReference>
<dbReference type="InterPro" id="IPR002550">
    <property type="entry name" value="CNNM"/>
</dbReference>
<feature type="domain" description="CBS" evidence="12">
    <location>
        <begin position="209"/>
        <end position="269"/>
    </location>
</feature>
<evidence type="ECO:0000256" key="5">
    <source>
        <dbReference type="ARBA" id="ARBA00022737"/>
    </source>
</evidence>
<comment type="similarity">
    <text evidence="2">Belongs to the UPF0053 family. Hemolysin C subfamily.</text>
</comment>
<keyword evidence="7 9" id="KW-0129">CBS domain</keyword>
<dbReference type="SMART" id="SM01091">
    <property type="entry name" value="CorC_HlyC"/>
    <property type="match status" value="1"/>
</dbReference>
<feature type="transmembrane region" description="Helical" evidence="11">
    <location>
        <begin position="123"/>
        <end position="149"/>
    </location>
</feature>
<evidence type="ECO:0000256" key="4">
    <source>
        <dbReference type="ARBA" id="ARBA00022692"/>
    </source>
</evidence>
<feature type="transmembrane region" description="Helical" evidence="11">
    <location>
        <begin position="6"/>
        <end position="29"/>
    </location>
</feature>
<evidence type="ECO:0000256" key="10">
    <source>
        <dbReference type="PROSITE-ProRule" id="PRU01193"/>
    </source>
</evidence>
<sequence length="428" mass="47094">MHAQTWISAFIIFLLLAAGFFFAGSETALTAASRARLLSLERSGSRRARVVNGLLDIREAMIGSLLIGTSIVNTAAAAMTTGVLLEIFGDVGIFYATIVISVLSIVFVEIMPKTIAINYPERFALAVAWPVRFVITVFSPLTATLSWVVRLILRIFGLRIGEHTSLLSATEELRGTVDLLHKEGSVEKTDRDMFGGLLDLQELTVGDVMVHRTTMFSVDIDEGPSQIVQAVLAAPYTRIPVWKDTPDNIVGILHAKDLLRALDAVGNDPDKLDIGDIALPAWFVPDTTPLVDQLRSFRRKKMHFAFVVDEYGSVLGIVTLEDIIEEIVGDISDEHDLVVTGVRPQADGAVNVDGSVPIRDLNRAMDWQLPDEEATTIAGLVIHEARTIPEAGQTFTFYGYRFQILRKQKNRIASLRITPVERDGAKET</sequence>
<evidence type="ECO:0000256" key="7">
    <source>
        <dbReference type="ARBA" id="ARBA00023122"/>
    </source>
</evidence>
<dbReference type="SUPFAM" id="SSF54631">
    <property type="entry name" value="CBS-domain pair"/>
    <property type="match status" value="1"/>
</dbReference>
<gene>
    <name evidence="14" type="ORF">J3R73_000530</name>
</gene>
<comment type="subcellular location">
    <subcellularLocation>
        <location evidence="1">Cell membrane</location>
        <topology evidence="1">Multi-pass membrane protein</topology>
    </subcellularLocation>
</comment>
<protein>
    <submittedName>
        <fullName evidence="14">Mg2+/Co2+ transporter CorB</fullName>
    </submittedName>
</protein>
<evidence type="ECO:0000313" key="15">
    <source>
        <dbReference type="Proteomes" id="UP001237448"/>
    </source>
</evidence>
<evidence type="ECO:0000256" key="6">
    <source>
        <dbReference type="ARBA" id="ARBA00022989"/>
    </source>
</evidence>
<dbReference type="InterPro" id="IPR044751">
    <property type="entry name" value="Ion_transp-like_CBS"/>
</dbReference>
<evidence type="ECO:0000259" key="12">
    <source>
        <dbReference type="PROSITE" id="PS51371"/>
    </source>
</evidence>
<name>A0ABU0F9I0_9HYPH</name>
<feature type="domain" description="CNNM transmembrane" evidence="13">
    <location>
        <begin position="1"/>
        <end position="190"/>
    </location>
</feature>
<evidence type="ECO:0000256" key="2">
    <source>
        <dbReference type="ARBA" id="ARBA00006446"/>
    </source>
</evidence>
<dbReference type="Pfam" id="PF01595">
    <property type="entry name" value="CNNM"/>
    <property type="match status" value="1"/>
</dbReference>
<dbReference type="InterPro" id="IPR000644">
    <property type="entry name" value="CBS_dom"/>
</dbReference>
<evidence type="ECO:0000256" key="1">
    <source>
        <dbReference type="ARBA" id="ARBA00004651"/>
    </source>
</evidence>
<evidence type="ECO:0000256" key="8">
    <source>
        <dbReference type="ARBA" id="ARBA00023136"/>
    </source>
</evidence>
<evidence type="ECO:0000256" key="9">
    <source>
        <dbReference type="PROSITE-ProRule" id="PRU00703"/>
    </source>
</evidence>
<keyword evidence="6 10" id="KW-1133">Transmembrane helix</keyword>
<comment type="caution">
    <text evidence="14">The sequence shown here is derived from an EMBL/GenBank/DDBJ whole genome shotgun (WGS) entry which is preliminary data.</text>
</comment>
<dbReference type="InterPro" id="IPR046342">
    <property type="entry name" value="CBS_dom_sf"/>
</dbReference>
<proteinExistence type="inferred from homology"/>
<dbReference type="InterPro" id="IPR036318">
    <property type="entry name" value="FAD-bd_PCMH-like_sf"/>
</dbReference>
<keyword evidence="5" id="KW-0677">Repeat</keyword>
<keyword evidence="15" id="KW-1185">Reference proteome</keyword>
<organism evidence="14 15">
    <name type="scientific">Labrys monachus</name>
    <dbReference type="NCBI Taxonomy" id="217067"/>
    <lineage>
        <taxon>Bacteria</taxon>
        <taxon>Pseudomonadati</taxon>
        <taxon>Pseudomonadota</taxon>
        <taxon>Alphaproteobacteria</taxon>
        <taxon>Hyphomicrobiales</taxon>
        <taxon>Xanthobacteraceae</taxon>
        <taxon>Labrys</taxon>
    </lineage>
</organism>
<dbReference type="InterPro" id="IPR005170">
    <property type="entry name" value="Transptr-assoc_dom"/>
</dbReference>
<dbReference type="EMBL" id="JAUSVK010000001">
    <property type="protein sequence ID" value="MDQ0390738.1"/>
    <property type="molecule type" value="Genomic_DNA"/>
</dbReference>
<dbReference type="PROSITE" id="PS51846">
    <property type="entry name" value="CNNM"/>
    <property type="match status" value="1"/>
</dbReference>
<reference evidence="14 15" key="1">
    <citation type="submission" date="2023-07" db="EMBL/GenBank/DDBJ databases">
        <title>Genomic Encyclopedia of Type Strains, Phase IV (KMG-IV): sequencing the most valuable type-strain genomes for metagenomic binning, comparative biology and taxonomic classification.</title>
        <authorList>
            <person name="Goeker M."/>
        </authorList>
    </citation>
    <scope>NUCLEOTIDE SEQUENCE [LARGE SCALE GENOMIC DNA]</scope>
    <source>
        <strain evidence="14 15">DSM 5896</strain>
    </source>
</reference>
<dbReference type="Pfam" id="PF03471">
    <property type="entry name" value="CorC_HlyC"/>
    <property type="match status" value="1"/>
</dbReference>
<evidence type="ECO:0000256" key="3">
    <source>
        <dbReference type="ARBA" id="ARBA00022475"/>
    </source>
</evidence>
<dbReference type="Pfam" id="PF00571">
    <property type="entry name" value="CBS"/>
    <property type="match status" value="2"/>
</dbReference>
<evidence type="ECO:0000259" key="13">
    <source>
        <dbReference type="PROSITE" id="PS51846"/>
    </source>
</evidence>
<feature type="transmembrane region" description="Helical" evidence="11">
    <location>
        <begin position="92"/>
        <end position="111"/>
    </location>
</feature>
<dbReference type="CDD" id="cd04590">
    <property type="entry name" value="CBS_pair_CorC_HlyC_assoc"/>
    <property type="match status" value="1"/>
</dbReference>
<dbReference type="PANTHER" id="PTHR22777:SF32">
    <property type="entry name" value="UPF0053 INNER MEMBRANE PROTEIN YFJD"/>
    <property type="match status" value="1"/>
</dbReference>
<evidence type="ECO:0000256" key="11">
    <source>
        <dbReference type="SAM" id="Phobius"/>
    </source>
</evidence>